<gene>
    <name evidence="3" type="ORF">ABW22_08190</name>
</gene>
<name>A0A106BPI1_THIDE</name>
<reference evidence="3 4" key="1">
    <citation type="journal article" date="2015" name="Appl. Environ. Microbiol.">
        <title>Aerobic and Anaerobic Thiosulfate Oxidation by a Cold-Adapted, Subglacial Chemoautotroph.</title>
        <authorList>
            <person name="Harrold Z.R."/>
            <person name="Skidmore M.L."/>
            <person name="Hamilton T.L."/>
            <person name="Desch L."/>
            <person name="Amada K."/>
            <person name="van Gelder W."/>
            <person name="Glover K."/>
            <person name="Roden E.E."/>
            <person name="Boyd E.S."/>
        </authorList>
    </citation>
    <scope>NUCLEOTIDE SEQUENCE [LARGE SCALE GENOMIC DNA]</scope>
    <source>
        <strain evidence="3 4">RG</strain>
    </source>
</reference>
<dbReference type="PANTHER" id="PTHR34039">
    <property type="entry name" value="UPF0102 PROTEIN YRAN"/>
    <property type="match status" value="1"/>
</dbReference>
<evidence type="ECO:0000256" key="1">
    <source>
        <dbReference type="ARBA" id="ARBA00006738"/>
    </source>
</evidence>
<dbReference type="NCBIfam" id="TIGR00252">
    <property type="entry name" value="YraN family protein"/>
    <property type="match status" value="1"/>
</dbReference>
<dbReference type="STRING" id="1123392.GCA_000376425_00628"/>
<dbReference type="PANTHER" id="PTHR34039:SF1">
    <property type="entry name" value="UPF0102 PROTEIN YRAN"/>
    <property type="match status" value="1"/>
</dbReference>
<evidence type="ECO:0000313" key="3">
    <source>
        <dbReference type="EMBL" id="KVW96265.1"/>
    </source>
</evidence>
<dbReference type="PATRIC" id="fig|36861.3.peg.1288"/>
<organism evidence="3 4">
    <name type="scientific">Thiobacillus denitrificans</name>
    <dbReference type="NCBI Taxonomy" id="36861"/>
    <lineage>
        <taxon>Bacteria</taxon>
        <taxon>Pseudomonadati</taxon>
        <taxon>Pseudomonadota</taxon>
        <taxon>Betaproteobacteria</taxon>
        <taxon>Nitrosomonadales</taxon>
        <taxon>Thiobacillaceae</taxon>
        <taxon>Thiobacillus</taxon>
    </lineage>
</organism>
<dbReference type="Gene3D" id="3.40.1350.10">
    <property type="match status" value="1"/>
</dbReference>
<comment type="caution">
    <text evidence="3">The sequence shown here is derived from an EMBL/GenBank/DDBJ whole genome shotgun (WGS) entry which is preliminary data.</text>
</comment>
<dbReference type="InterPro" id="IPR003509">
    <property type="entry name" value="UPF0102_YraN-like"/>
</dbReference>
<dbReference type="AlphaFoldDB" id="A0A106BPI1"/>
<accession>A0A106BPI1</accession>
<dbReference type="EMBL" id="LDUG01000020">
    <property type="protein sequence ID" value="KVW96265.1"/>
    <property type="molecule type" value="Genomic_DNA"/>
</dbReference>
<dbReference type="InterPro" id="IPR011856">
    <property type="entry name" value="tRNA_endonuc-like_dom_sf"/>
</dbReference>
<dbReference type="HAMAP" id="MF_00048">
    <property type="entry name" value="UPF0102"/>
    <property type="match status" value="1"/>
</dbReference>
<dbReference type="RefSeq" id="WP_059754670.1">
    <property type="nucleotide sequence ID" value="NZ_LDUG01000020.1"/>
</dbReference>
<dbReference type="InterPro" id="IPR011335">
    <property type="entry name" value="Restrct_endonuc-II-like"/>
</dbReference>
<dbReference type="SUPFAM" id="SSF52980">
    <property type="entry name" value="Restriction endonuclease-like"/>
    <property type="match status" value="1"/>
</dbReference>
<dbReference type="NCBIfam" id="NF009150">
    <property type="entry name" value="PRK12497.1-3"/>
    <property type="match status" value="1"/>
</dbReference>
<proteinExistence type="inferred from homology"/>
<dbReference type="Proteomes" id="UP000064243">
    <property type="component" value="Unassembled WGS sequence"/>
</dbReference>
<evidence type="ECO:0000313" key="4">
    <source>
        <dbReference type="Proteomes" id="UP000064243"/>
    </source>
</evidence>
<dbReference type="OrthoDB" id="9794876at2"/>
<dbReference type="Pfam" id="PF02021">
    <property type="entry name" value="UPF0102"/>
    <property type="match status" value="1"/>
</dbReference>
<comment type="similarity">
    <text evidence="1 2">Belongs to the UPF0102 family.</text>
</comment>
<evidence type="ECO:0000256" key="2">
    <source>
        <dbReference type="HAMAP-Rule" id="MF_00048"/>
    </source>
</evidence>
<dbReference type="CDD" id="cd20736">
    <property type="entry name" value="PoNe_Nuclease"/>
    <property type="match status" value="1"/>
</dbReference>
<keyword evidence="4" id="KW-1185">Reference proteome</keyword>
<sequence length="116" mass="12800">MLKSLLGHAAESRAEAFLKTHGLKRVARNWRCRFGEIDLIMQDGPTLVFVEVRLRSRSDFGGAAASVTPAKQKKLLAAARQYLTTLKTLPPCRFDVVALTGTAPPDWIKNAFDDMG</sequence>
<dbReference type="GO" id="GO:0003676">
    <property type="term" value="F:nucleic acid binding"/>
    <property type="evidence" value="ECO:0007669"/>
    <property type="project" value="InterPro"/>
</dbReference>
<protein>
    <recommendedName>
        <fullName evidence="2">UPF0102 protein ABW22_08190</fullName>
    </recommendedName>
</protein>